<dbReference type="PANTHER" id="PTHR28657:SF5">
    <property type="entry name" value="INDOLEAMINE 2,3-DIOXYGENASE"/>
    <property type="match status" value="1"/>
</dbReference>
<evidence type="ECO:0008006" key="4">
    <source>
        <dbReference type="Google" id="ProtNLM"/>
    </source>
</evidence>
<gene>
    <name evidence="3" type="ORF">METZ01_LOCUS79387</name>
</gene>
<evidence type="ECO:0000256" key="1">
    <source>
        <dbReference type="ARBA" id="ARBA00022723"/>
    </source>
</evidence>
<dbReference type="GO" id="GO:0033754">
    <property type="term" value="F:indoleamine 2,3-dioxygenase activity"/>
    <property type="evidence" value="ECO:0007669"/>
    <property type="project" value="TreeGrafter"/>
</dbReference>
<dbReference type="PANTHER" id="PTHR28657">
    <property type="entry name" value="INDOLEAMINE 2,3-DIOXYGENASE"/>
    <property type="match status" value="1"/>
</dbReference>
<reference evidence="3" key="1">
    <citation type="submission" date="2018-05" db="EMBL/GenBank/DDBJ databases">
        <authorList>
            <person name="Lanie J.A."/>
            <person name="Ng W.-L."/>
            <person name="Kazmierczak K.M."/>
            <person name="Andrzejewski T.M."/>
            <person name="Davidsen T.M."/>
            <person name="Wayne K.J."/>
            <person name="Tettelin H."/>
            <person name="Glass J.I."/>
            <person name="Rusch D."/>
            <person name="Podicherti R."/>
            <person name="Tsui H.-C.T."/>
            <person name="Winkler M.E."/>
        </authorList>
    </citation>
    <scope>NUCLEOTIDE SEQUENCE</scope>
</reference>
<dbReference type="InterPro" id="IPR000898">
    <property type="entry name" value="Indolamine_dOase"/>
</dbReference>
<dbReference type="SUPFAM" id="SSF140959">
    <property type="entry name" value="Indolic compounds 2,3-dioxygenase-like"/>
    <property type="match status" value="1"/>
</dbReference>
<dbReference type="PROSITE" id="PS00876">
    <property type="entry name" value="IDO_1"/>
    <property type="match status" value="1"/>
</dbReference>
<dbReference type="AlphaFoldDB" id="A0A381UIG3"/>
<dbReference type="GO" id="GO:0046872">
    <property type="term" value="F:metal ion binding"/>
    <property type="evidence" value="ECO:0007669"/>
    <property type="project" value="UniProtKB-KW"/>
</dbReference>
<dbReference type="Gene3D" id="1.20.58.480">
    <property type="match status" value="1"/>
</dbReference>
<dbReference type="InterPro" id="IPR037217">
    <property type="entry name" value="Trp/Indoleamine_2_3_dOase-like"/>
</dbReference>
<evidence type="ECO:0000313" key="3">
    <source>
        <dbReference type="EMBL" id="SVA26533.1"/>
    </source>
</evidence>
<name>A0A381UIG3_9ZZZZ</name>
<dbReference type="GO" id="GO:0020037">
    <property type="term" value="F:heme binding"/>
    <property type="evidence" value="ECO:0007669"/>
    <property type="project" value="InterPro"/>
</dbReference>
<sequence>MSDRYGIDPNNGFLPGKAPLQALPQAYAQWDEIAGSLSELLNAHSFRSTVEAMPVISDITALETSAELERAMLLLSCFGHAFVWEDYQSSGYIPPSIAVPWTQVAGRLARPPTLAHASLVLQNWRLLDPDGPVVLGNIATLIQFHGGLDESWFYLVTTEIESTGAGILREFDTICSALMAPDLDKVAGSLQSVYALLGRLRSTLNRMYEHCDPYIFYHRVRPFLASFERIEYRGCDPLSRDYFGGSAAQSSLLQAIDAMFGIGHREDKARGYLQEMRNYMPQRHAAYIAQLESRPSLARSTRSHAGCHRALDACIEALAEFRQDHLKMVARYIMAQSSQAGPGHTGTGGTDPMIFLRQVTQDTRTPDQ</sequence>
<proteinExistence type="predicted"/>
<keyword evidence="2" id="KW-0408">Iron</keyword>
<dbReference type="GO" id="GO:0019441">
    <property type="term" value="P:L-tryptophan catabolic process to kynurenine"/>
    <property type="evidence" value="ECO:0007669"/>
    <property type="project" value="InterPro"/>
</dbReference>
<accession>A0A381UIG3</accession>
<dbReference type="GO" id="GO:0005737">
    <property type="term" value="C:cytoplasm"/>
    <property type="evidence" value="ECO:0007669"/>
    <property type="project" value="TreeGrafter"/>
</dbReference>
<evidence type="ECO:0000256" key="2">
    <source>
        <dbReference type="ARBA" id="ARBA00023004"/>
    </source>
</evidence>
<dbReference type="EMBL" id="UINC01006271">
    <property type="protein sequence ID" value="SVA26533.1"/>
    <property type="molecule type" value="Genomic_DNA"/>
</dbReference>
<dbReference type="GO" id="GO:0034354">
    <property type="term" value="P:'de novo' NAD+ biosynthetic process from L-tryptophan"/>
    <property type="evidence" value="ECO:0007669"/>
    <property type="project" value="TreeGrafter"/>
</dbReference>
<protein>
    <recommendedName>
        <fullName evidence="4">Indoleamine 2,3-dioxygenase</fullName>
    </recommendedName>
</protein>
<organism evidence="3">
    <name type="scientific">marine metagenome</name>
    <dbReference type="NCBI Taxonomy" id="408172"/>
    <lineage>
        <taxon>unclassified sequences</taxon>
        <taxon>metagenomes</taxon>
        <taxon>ecological metagenomes</taxon>
    </lineage>
</organism>
<dbReference type="Pfam" id="PF01231">
    <property type="entry name" value="IDO"/>
    <property type="match status" value="1"/>
</dbReference>
<keyword evidence="1" id="KW-0479">Metal-binding</keyword>